<evidence type="ECO:0000259" key="1">
    <source>
        <dbReference type="Pfam" id="PF05598"/>
    </source>
</evidence>
<proteinExistence type="predicted"/>
<dbReference type="EMBL" id="MKWS01000018">
    <property type="protein sequence ID" value="RVD75476.1"/>
    <property type="molecule type" value="Genomic_DNA"/>
</dbReference>
<sequence length="92" mass="10204">MKRLIEGEVRTQVTLLPECLDDYVAEKNPVRVVDVFVDELDLRTLGFEGVEPAATGRPAYDSAILLKIYIYGYLNRFSPAAGLSVRPNVTSS</sequence>
<dbReference type="PANTHER" id="PTHR33408:SF2">
    <property type="entry name" value="TRANSPOSASE DDE DOMAIN-CONTAINING PROTEIN"/>
    <property type="match status" value="1"/>
</dbReference>
<gene>
    <name evidence="2" type="ORF">A9HBioS_4596</name>
</gene>
<dbReference type="InterPro" id="IPR008490">
    <property type="entry name" value="Transposase_InsH_N"/>
</dbReference>
<dbReference type="PANTHER" id="PTHR33408">
    <property type="entry name" value="TRANSPOSASE"/>
    <property type="match status" value="1"/>
</dbReference>
<feature type="domain" description="Transposase InsH N-terminal" evidence="1">
    <location>
        <begin position="19"/>
        <end position="77"/>
    </location>
</feature>
<reference evidence="2 3" key="1">
    <citation type="submission" date="2016-10" db="EMBL/GenBank/DDBJ databases">
        <title>Search of new enzymes for the oxidation of sulfur compounds.</title>
        <authorList>
            <person name="Novo A."/>
            <person name="Moreira I.S."/>
            <person name="Castro P.M."/>
        </authorList>
    </citation>
    <scope>NUCLEOTIDE SEQUENCE [LARGE SCALE GENOMIC DNA]</scope>
    <source>
        <strain evidence="2 3">A9</strain>
    </source>
</reference>
<protein>
    <recommendedName>
        <fullName evidence="1">Transposase InsH N-terminal domain-containing protein</fullName>
    </recommendedName>
</protein>
<name>A0AA94EKP0_9PSED</name>
<organism evidence="2 3">
    <name type="scientific">Pseudomonas koreensis</name>
    <dbReference type="NCBI Taxonomy" id="198620"/>
    <lineage>
        <taxon>Bacteria</taxon>
        <taxon>Pseudomonadati</taxon>
        <taxon>Pseudomonadota</taxon>
        <taxon>Gammaproteobacteria</taxon>
        <taxon>Pseudomonadales</taxon>
        <taxon>Pseudomonadaceae</taxon>
        <taxon>Pseudomonas</taxon>
    </lineage>
</organism>
<dbReference type="Pfam" id="PF05598">
    <property type="entry name" value="DUF772"/>
    <property type="match status" value="1"/>
</dbReference>
<dbReference type="AlphaFoldDB" id="A0AA94EKP0"/>
<evidence type="ECO:0000313" key="3">
    <source>
        <dbReference type="Proteomes" id="UP000288002"/>
    </source>
</evidence>
<comment type="caution">
    <text evidence="2">The sequence shown here is derived from an EMBL/GenBank/DDBJ whole genome shotgun (WGS) entry which is preliminary data.</text>
</comment>
<accession>A0AA94EKP0</accession>
<dbReference type="Proteomes" id="UP000288002">
    <property type="component" value="Unassembled WGS sequence"/>
</dbReference>
<evidence type="ECO:0000313" key="2">
    <source>
        <dbReference type="EMBL" id="RVD75476.1"/>
    </source>
</evidence>